<accession>A0A154QDI7</accession>
<evidence type="ECO:0000256" key="1">
    <source>
        <dbReference type="ARBA" id="ARBA00007689"/>
    </source>
</evidence>
<dbReference type="PANTHER" id="PTHR35174">
    <property type="entry name" value="BLL7171 PROTEIN-RELATED"/>
    <property type="match status" value="1"/>
</dbReference>
<sequence>MKFLVMIYCDDTLLDALPEGEFDTLMHGCFAKADALRANGQLHDSQQLEAPSTARTVRVRNGATSVVDGPYAETKEYLGGFNLIEAADMDEAVRIASAFPWSRTGAIEVRPIRDMDAVRRRVGA</sequence>
<dbReference type="Gene3D" id="3.30.70.1060">
    <property type="entry name" value="Dimeric alpha+beta barrel"/>
    <property type="match status" value="1"/>
</dbReference>
<keyword evidence="4" id="KW-1185">Reference proteome</keyword>
<evidence type="ECO:0000259" key="2">
    <source>
        <dbReference type="Pfam" id="PF03795"/>
    </source>
</evidence>
<comment type="caution">
    <text evidence="3">The sequence shown here is derived from an EMBL/GenBank/DDBJ whole genome shotgun (WGS) entry which is preliminary data.</text>
</comment>
<dbReference type="RefSeq" id="WP_008436779.1">
    <property type="nucleotide sequence ID" value="NZ_LVJS01000145.1"/>
</dbReference>
<feature type="domain" description="YCII-related" evidence="2">
    <location>
        <begin position="1"/>
        <end position="115"/>
    </location>
</feature>
<dbReference type="SUPFAM" id="SSF54909">
    <property type="entry name" value="Dimeric alpha+beta barrel"/>
    <property type="match status" value="1"/>
</dbReference>
<dbReference type="InterPro" id="IPR005545">
    <property type="entry name" value="YCII"/>
</dbReference>
<evidence type="ECO:0000313" key="4">
    <source>
        <dbReference type="Proteomes" id="UP000076131"/>
    </source>
</evidence>
<protein>
    <recommendedName>
        <fullName evidence="2">YCII-related domain-containing protein</fullName>
    </recommendedName>
</protein>
<gene>
    <name evidence="3" type="ORF">RHOFW104T7_03600</name>
</gene>
<dbReference type="EMBL" id="LVJS01000145">
    <property type="protein sequence ID" value="KZC21877.1"/>
    <property type="molecule type" value="Genomic_DNA"/>
</dbReference>
<name>A0A154QDI7_9GAMM</name>
<dbReference type="PANTHER" id="PTHR35174:SF3">
    <property type="entry name" value="BLL7171 PROTEIN"/>
    <property type="match status" value="1"/>
</dbReference>
<proteinExistence type="inferred from homology"/>
<dbReference type="STRING" id="416169.RHOFW104T7_03600"/>
<organism evidence="3 4">
    <name type="scientific">Rhodanobacter thiooxydans</name>
    <dbReference type="NCBI Taxonomy" id="416169"/>
    <lineage>
        <taxon>Bacteria</taxon>
        <taxon>Pseudomonadati</taxon>
        <taxon>Pseudomonadota</taxon>
        <taxon>Gammaproteobacteria</taxon>
        <taxon>Lysobacterales</taxon>
        <taxon>Rhodanobacteraceae</taxon>
        <taxon>Rhodanobacter</taxon>
    </lineage>
</organism>
<dbReference type="eggNOG" id="COG3795">
    <property type="taxonomic scope" value="Bacteria"/>
</dbReference>
<dbReference type="Pfam" id="PF03795">
    <property type="entry name" value="YCII"/>
    <property type="match status" value="1"/>
</dbReference>
<dbReference type="AlphaFoldDB" id="A0A154QDI7"/>
<reference evidence="3 4" key="1">
    <citation type="journal article" date="2016" name="MBio">
        <title>Lateral Gene Transfer in a Heavy Metal-Contaminated-Groundwater Microbial Community.</title>
        <authorList>
            <person name="Hemme C.L."/>
            <person name="Green S.J."/>
            <person name="Rishishwar L."/>
            <person name="Prakash O."/>
            <person name="Pettenato A."/>
            <person name="Chakraborty R."/>
            <person name="Deutschbauer A.M."/>
            <person name="Van Nostrand J.D."/>
            <person name="Wu L."/>
            <person name="He Z."/>
            <person name="Jordan I.K."/>
            <person name="Hazen T.C."/>
            <person name="Arkin A.P."/>
            <person name="Kostka J.E."/>
            <person name="Zhou J."/>
        </authorList>
    </citation>
    <scope>NUCLEOTIDE SEQUENCE [LARGE SCALE GENOMIC DNA]</scope>
    <source>
        <strain evidence="3 4">FW104-T7</strain>
    </source>
</reference>
<dbReference type="InterPro" id="IPR011008">
    <property type="entry name" value="Dimeric_a/b-barrel"/>
</dbReference>
<dbReference type="Proteomes" id="UP000076131">
    <property type="component" value="Unassembled WGS sequence"/>
</dbReference>
<comment type="similarity">
    <text evidence="1">Belongs to the YciI family.</text>
</comment>
<evidence type="ECO:0000313" key="3">
    <source>
        <dbReference type="EMBL" id="KZC21877.1"/>
    </source>
</evidence>